<evidence type="ECO:0000256" key="5">
    <source>
        <dbReference type="ARBA" id="ARBA00022989"/>
    </source>
</evidence>
<dbReference type="InterPro" id="IPR020846">
    <property type="entry name" value="MFS_dom"/>
</dbReference>
<dbReference type="InterPro" id="IPR003663">
    <property type="entry name" value="Sugar/inositol_transpt"/>
</dbReference>
<dbReference type="Pfam" id="PF00083">
    <property type="entry name" value="Sugar_tr"/>
    <property type="match status" value="1"/>
</dbReference>
<comment type="caution">
    <text evidence="10">The sequence shown here is derived from an EMBL/GenBank/DDBJ whole genome shotgun (WGS) entry which is preliminary data.</text>
</comment>
<dbReference type="SUPFAM" id="SSF103473">
    <property type="entry name" value="MFS general substrate transporter"/>
    <property type="match status" value="1"/>
</dbReference>
<evidence type="ECO:0000313" key="11">
    <source>
        <dbReference type="Proteomes" id="UP000612352"/>
    </source>
</evidence>
<feature type="transmembrane region" description="Helical" evidence="8">
    <location>
        <begin position="396"/>
        <end position="413"/>
    </location>
</feature>
<name>A0ABS1BA91_9MICO</name>
<keyword evidence="6 8" id="KW-0472">Membrane</keyword>
<evidence type="ECO:0000256" key="6">
    <source>
        <dbReference type="ARBA" id="ARBA00023136"/>
    </source>
</evidence>
<dbReference type="InterPro" id="IPR036259">
    <property type="entry name" value="MFS_trans_sf"/>
</dbReference>
<feature type="transmembrane region" description="Helical" evidence="8">
    <location>
        <begin position="148"/>
        <end position="170"/>
    </location>
</feature>
<dbReference type="Proteomes" id="UP000612352">
    <property type="component" value="Unassembled WGS sequence"/>
</dbReference>
<dbReference type="Gene3D" id="1.20.1250.20">
    <property type="entry name" value="MFS general substrate transporter like domains"/>
    <property type="match status" value="1"/>
</dbReference>
<dbReference type="PANTHER" id="PTHR48020:SF12">
    <property type="entry name" value="PROTON MYO-INOSITOL COTRANSPORTER"/>
    <property type="match status" value="1"/>
</dbReference>
<dbReference type="NCBIfam" id="TIGR00879">
    <property type="entry name" value="SP"/>
    <property type="match status" value="1"/>
</dbReference>
<feature type="transmembrane region" description="Helical" evidence="8">
    <location>
        <begin position="346"/>
        <end position="366"/>
    </location>
</feature>
<dbReference type="InterPro" id="IPR050814">
    <property type="entry name" value="Myo-inositol_Transporter"/>
</dbReference>
<feature type="transmembrane region" description="Helical" evidence="8">
    <location>
        <begin position="255"/>
        <end position="278"/>
    </location>
</feature>
<sequence>MTHVDTGAPPAPSPTARRVAPGVIYFFGALGALIWGYDNGVLAGALLFIEPQFSMTPTEIGLVGSFLSIGSALGAVTSGLLANPLGRKRLIFIASLVFAVGIALATFASGVPMLMLARLVLGLGIGLVAVSIPVYLAEISPAGVRGRIGSLTQLMIASGILLGYIGNLALSPFGAWRLMFAVMIVPTIVLAIGVWVLPESPRWLLRKGRLDEARAQLAQQVDAEELERTVSEMQESLATRRLPLRQAFATGLGKIIVLAIALEMLTQLLGINTIVYYAPSILKSMGFSDHAALVNTIGFGVVSVVFTVIAGRVIDRLGRRFLMGFGALIMAAAMITMATLSATIGFTVGVSGIIGIIALCVFKATYSLSWGTATRIVVSELLPTRIRGSMQGIAQIFNYAATFVLSLTFPILLATGSGLAFAIFGCMGILASIVVFLFLPETKGKTLEEIEAQVTARKVGR</sequence>
<feature type="transmembrane region" description="Helical" evidence="8">
    <location>
        <begin position="115"/>
        <end position="136"/>
    </location>
</feature>
<gene>
    <name evidence="10" type="ORF">I8D64_05630</name>
</gene>
<evidence type="ECO:0000256" key="7">
    <source>
        <dbReference type="RuleBase" id="RU003346"/>
    </source>
</evidence>
<evidence type="ECO:0000256" key="3">
    <source>
        <dbReference type="ARBA" id="ARBA00022448"/>
    </source>
</evidence>
<dbReference type="InterPro" id="IPR005829">
    <property type="entry name" value="Sugar_transporter_CS"/>
</dbReference>
<dbReference type="PROSITE" id="PS00217">
    <property type="entry name" value="SUGAR_TRANSPORT_2"/>
    <property type="match status" value="1"/>
</dbReference>
<dbReference type="PANTHER" id="PTHR48020">
    <property type="entry name" value="PROTON MYO-INOSITOL COTRANSPORTER"/>
    <property type="match status" value="1"/>
</dbReference>
<evidence type="ECO:0000313" key="10">
    <source>
        <dbReference type="EMBL" id="MBK0330880.1"/>
    </source>
</evidence>
<feature type="transmembrane region" description="Helical" evidence="8">
    <location>
        <begin position="90"/>
        <end position="109"/>
    </location>
</feature>
<accession>A0ABS1BA91</accession>
<feature type="transmembrane region" description="Helical" evidence="8">
    <location>
        <begin position="290"/>
        <end position="309"/>
    </location>
</feature>
<dbReference type="PRINTS" id="PR00171">
    <property type="entry name" value="SUGRTRNSPORT"/>
</dbReference>
<organism evidence="10 11">
    <name type="scientific">Brachybacterium halotolerans</name>
    <dbReference type="NCBI Taxonomy" id="2795215"/>
    <lineage>
        <taxon>Bacteria</taxon>
        <taxon>Bacillati</taxon>
        <taxon>Actinomycetota</taxon>
        <taxon>Actinomycetes</taxon>
        <taxon>Micrococcales</taxon>
        <taxon>Dermabacteraceae</taxon>
        <taxon>Brachybacterium</taxon>
    </lineage>
</organism>
<feature type="transmembrane region" description="Helical" evidence="8">
    <location>
        <begin position="23"/>
        <end position="48"/>
    </location>
</feature>
<keyword evidence="3 7" id="KW-0813">Transport</keyword>
<dbReference type="InterPro" id="IPR005828">
    <property type="entry name" value="MFS_sugar_transport-like"/>
</dbReference>
<protein>
    <submittedName>
        <fullName evidence="10">Sugar porter family MFS transporter</fullName>
    </submittedName>
</protein>
<evidence type="ECO:0000256" key="2">
    <source>
        <dbReference type="ARBA" id="ARBA00010992"/>
    </source>
</evidence>
<keyword evidence="5 8" id="KW-1133">Transmembrane helix</keyword>
<feature type="transmembrane region" description="Helical" evidence="8">
    <location>
        <begin position="321"/>
        <end position="340"/>
    </location>
</feature>
<feature type="transmembrane region" description="Helical" evidence="8">
    <location>
        <begin position="60"/>
        <end position="83"/>
    </location>
</feature>
<dbReference type="PROSITE" id="PS50850">
    <property type="entry name" value="MFS"/>
    <property type="match status" value="1"/>
</dbReference>
<keyword evidence="4 8" id="KW-0812">Transmembrane</keyword>
<evidence type="ECO:0000256" key="4">
    <source>
        <dbReference type="ARBA" id="ARBA00022692"/>
    </source>
</evidence>
<proteinExistence type="inferred from homology"/>
<evidence type="ECO:0000259" key="9">
    <source>
        <dbReference type="PROSITE" id="PS50850"/>
    </source>
</evidence>
<comment type="similarity">
    <text evidence="2 7">Belongs to the major facilitator superfamily. Sugar transporter (TC 2.A.1.1) family.</text>
</comment>
<keyword evidence="11" id="KW-1185">Reference proteome</keyword>
<feature type="transmembrane region" description="Helical" evidence="8">
    <location>
        <begin position="419"/>
        <end position="439"/>
    </location>
</feature>
<reference evidence="10 11" key="1">
    <citation type="submission" date="2020-12" db="EMBL/GenBank/DDBJ databases">
        <title>Brachybacterium sp. MASK1Z-5, whole genome shotgun sequence.</title>
        <authorList>
            <person name="Tuo L."/>
        </authorList>
    </citation>
    <scope>NUCLEOTIDE SEQUENCE [LARGE SCALE GENOMIC DNA]</scope>
    <source>
        <strain evidence="10 11">MASK1Z-5</strain>
    </source>
</reference>
<feature type="domain" description="Major facilitator superfamily (MFS) profile" evidence="9">
    <location>
        <begin position="24"/>
        <end position="443"/>
    </location>
</feature>
<comment type="subcellular location">
    <subcellularLocation>
        <location evidence="1">Cell membrane</location>
        <topology evidence="1">Multi-pass membrane protein</topology>
    </subcellularLocation>
</comment>
<feature type="transmembrane region" description="Helical" evidence="8">
    <location>
        <begin position="176"/>
        <end position="197"/>
    </location>
</feature>
<evidence type="ECO:0000256" key="1">
    <source>
        <dbReference type="ARBA" id="ARBA00004651"/>
    </source>
</evidence>
<evidence type="ECO:0000256" key="8">
    <source>
        <dbReference type="SAM" id="Phobius"/>
    </source>
</evidence>
<dbReference type="RefSeq" id="WP_200501526.1">
    <property type="nucleotide sequence ID" value="NZ_JAEDAJ010000002.1"/>
</dbReference>
<dbReference type="EMBL" id="JAEDAJ010000002">
    <property type="protein sequence ID" value="MBK0330880.1"/>
    <property type="molecule type" value="Genomic_DNA"/>
</dbReference>
<dbReference type="PROSITE" id="PS00216">
    <property type="entry name" value="SUGAR_TRANSPORT_1"/>
    <property type="match status" value="1"/>
</dbReference>